<feature type="non-terminal residue" evidence="1">
    <location>
        <position position="35"/>
    </location>
</feature>
<protein>
    <submittedName>
        <fullName evidence="1">Uncharacterized protein</fullName>
    </submittedName>
</protein>
<name>A0A8J2J511_9HEXA</name>
<proteinExistence type="predicted"/>
<accession>A0A8J2J511</accession>
<organism evidence="1 2">
    <name type="scientific">Allacma fusca</name>
    <dbReference type="NCBI Taxonomy" id="39272"/>
    <lineage>
        <taxon>Eukaryota</taxon>
        <taxon>Metazoa</taxon>
        <taxon>Ecdysozoa</taxon>
        <taxon>Arthropoda</taxon>
        <taxon>Hexapoda</taxon>
        <taxon>Collembola</taxon>
        <taxon>Symphypleona</taxon>
        <taxon>Sminthuridae</taxon>
        <taxon>Allacma</taxon>
    </lineage>
</organism>
<dbReference type="AlphaFoldDB" id="A0A8J2J511"/>
<dbReference type="Proteomes" id="UP000708208">
    <property type="component" value="Unassembled WGS sequence"/>
</dbReference>
<dbReference type="EMBL" id="CAJVCH010018578">
    <property type="protein sequence ID" value="CAG7685804.1"/>
    <property type="molecule type" value="Genomic_DNA"/>
</dbReference>
<dbReference type="OrthoDB" id="9894375at2759"/>
<comment type="caution">
    <text evidence="1">The sequence shown here is derived from an EMBL/GenBank/DDBJ whole genome shotgun (WGS) entry which is preliminary data.</text>
</comment>
<reference evidence="1" key="1">
    <citation type="submission" date="2021-06" db="EMBL/GenBank/DDBJ databases">
        <authorList>
            <person name="Hodson N. C."/>
            <person name="Mongue J. A."/>
            <person name="Jaron S. K."/>
        </authorList>
    </citation>
    <scope>NUCLEOTIDE SEQUENCE</scope>
</reference>
<keyword evidence="2" id="KW-1185">Reference proteome</keyword>
<gene>
    <name evidence="1" type="ORF">AFUS01_LOCUS3138</name>
</gene>
<sequence length="35" mass="4053">ALLNPWIYSIGQLEVKIALKRLKYAIKERIFGPIP</sequence>
<evidence type="ECO:0000313" key="2">
    <source>
        <dbReference type="Proteomes" id="UP000708208"/>
    </source>
</evidence>
<feature type="non-terminal residue" evidence="1">
    <location>
        <position position="1"/>
    </location>
</feature>
<evidence type="ECO:0000313" key="1">
    <source>
        <dbReference type="EMBL" id="CAG7685804.1"/>
    </source>
</evidence>